<accession>A0ABS6UIK6</accession>
<comment type="caution">
    <text evidence="4">The sequence shown here is derived from an EMBL/GenBank/DDBJ whole genome shotgun (WGS) entry which is preliminary data.</text>
</comment>
<evidence type="ECO:0000259" key="3">
    <source>
        <dbReference type="PROSITE" id="PS01031"/>
    </source>
</evidence>
<gene>
    <name evidence="4" type="ORF">I4I82_29000</name>
</gene>
<keyword evidence="5" id="KW-1185">Reference proteome</keyword>
<comment type="similarity">
    <text evidence="1 2">Belongs to the small heat shock protein (HSP20) family.</text>
</comment>
<dbReference type="Pfam" id="PF00011">
    <property type="entry name" value="HSP20"/>
    <property type="match status" value="1"/>
</dbReference>
<evidence type="ECO:0000256" key="2">
    <source>
        <dbReference type="RuleBase" id="RU003616"/>
    </source>
</evidence>
<proteinExistence type="inferred from homology"/>
<evidence type="ECO:0000313" key="4">
    <source>
        <dbReference type="EMBL" id="MBW0131684.1"/>
    </source>
</evidence>
<name>A0ABS6UIK6_9PSEU</name>
<dbReference type="EMBL" id="JADQDF010000001">
    <property type="protein sequence ID" value="MBW0131684.1"/>
    <property type="molecule type" value="Genomic_DNA"/>
</dbReference>
<sequence length="135" mass="15392">MFDEWLRSLPMRRPFGLGWDWPGEDLIRVDEFRDGETEVIRAELPGVDPAQDVQLTVADGVLRIKAERRIDESSEDKGYVRHEMRYGSLTRTLPLPDGVQESDISATYRDGILEIRVPVAVPAERSEPTRIEIAT</sequence>
<dbReference type="PROSITE" id="PS01031">
    <property type="entry name" value="SHSP"/>
    <property type="match status" value="1"/>
</dbReference>
<dbReference type="CDD" id="cd06464">
    <property type="entry name" value="ACD_sHsps-like"/>
    <property type="match status" value="1"/>
</dbReference>
<feature type="domain" description="SHSP" evidence="3">
    <location>
        <begin position="20"/>
        <end position="134"/>
    </location>
</feature>
<dbReference type="InterPro" id="IPR031107">
    <property type="entry name" value="Small_HSP"/>
</dbReference>
<evidence type="ECO:0000313" key="5">
    <source>
        <dbReference type="Proteomes" id="UP000694300"/>
    </source>
</evidence>
<dbReference type="InterPro" id="IPR002068">
    <property type="entry name" value="A-crystallin/Hsp20_dom"/>
</dbReference>
<dbReference type="PANTHER" id="PTHR11527">
    <property type="entry name" value="HEAT-SHOCK PROTEIN 20 FAMILY MEMBER"/>
    <property type="match status" value="1"/>
</dbReference>
<protein>
    <submittedName>
        <fullName evidence="4">Hsp20/alpha crystallin family protein</fullName>
    </submittedName>
</protein>
<dbReference type="Proteomes" id="UP000694300">
    <property type="component" value="Unassembled WGS sequence"/>
</dbReference>
<reference evidence="4 5" key="1">
    <citation type="submission" date="2020-11" db="EMBL/GenBank/DDBJ databases">
        <title>Pseudonocardia abyssalis sp. nov. and Pseudonocardia oceani sp. nov., description and phylogenomic analysis of two novel actinomycetes isolated from the deep Southern Ocean.</title>
        <authorList>
            <person name="Parra J."/>
        </authorList>
    </citation>
    <scope>NUCLEOTIDE SEQUENCE [LARGE SCALE GENOMIC DNA]</scope>
    <source>
        <strain evidence="5">KRD185</strain>
    </source>
</reference>
<organism evidence="4 5">
    <name type="scientific">Pseudonocardia oceani</name>
    <dbReference type="NCBI Taxonomy" id="2792013"/>
    <lineage>
        <taxon>Bacteria</taxon>
        <taxon>Bacillati</taxon>
        <taxon>Actinomycetota</taxon>
        <taxon>Actinomycetes</taxon>
        <taxon>Pseudonocardiales</taxon>
        <taxon>Pseudonocardiaceae</taxon>
        <taxon>Pseudonocardia</taxon>
    </lineage>
</organism>
<evidence type="ECO:0000256" key="1">
    <source>
        <dbReference type="PROSITE-ProRule" id="PRU00285"/>
    </source>
</evidence>